<feature type="transmembrane region" description="Helical" evidence="8">
    <location>
        <begin position="30"/>
        <end position="51"/>
    </location>
</feature>
<feature type="domain" description="ABC transmembrane type-1" evidence="10">
    <location>
        <begin position="32"/>
        <end position="313"/>
    </location>
</feature>
<dbReference type="InterPro" id="IPR027417">
    <property type="entry name" value="P-loop_NTPase"/>
</dbReference>
<evidence type="ECO:0000256" key="8">
    <source>
        <dbReference type="SAM" id="Phobius"/>
    </source>
</evidence>
<evidence type="ECO:0000256" key="1">
    <source>
        <dbReference type="ARBA" id="ARBA00004651"/>
    </source>
</evidence>
<evidence type="ECO:0000256" key="7">
    <source>
        <dbReference type="ARBA" id="ARBA00023136"/>
    </source>
</evidence>
<dbReference type="SUPFAM" id="SSF90123">
    <property type="entry name" value="ABC transporter transmembrane region"/>
    <property type="match status" value="1"/>
</dbReference>
<evidence type="ECO:0000256" key="2">
    <source>
        <dbReference type="ARBA" id="ARBA00005417"/>
    </source>
</evidence>
<dbReference type="PROSITE" id="PS50929">
    <property type="entry name" value="ABC_TM1F"/>
    <property type="match status" value="1"/>
</dbReference>
<protein>
    <submittedName>
        <fullName evidence="11">ABC transporter ATP-binding protein</fullName>
    </submittedName>
</protein>
<dbReference type="PROSITE" id="PS00211">
    <property type="entry name" value="ABC_TRANSPORTER_1"/>
    <property type="match status" value="1"/>
</dbReference>
<dbReference type="OrthoDB" id="9770415at2"/>
<feature type="transmembrane region" description="Helical" evidence="8">
    <location>
        <begin position="254"/>
        <end position="277"/>
    </location>
</feature>
<dbReference type="Pfam" id="PF00005">
    <property type="entry name" value="ABC_tran"/>
    <property type="match status" value="1"/>
</dbReference>
<evidence type="ECO:0000313" key="11">
    <source>
        <dbReference type="EMBL" id="TXC92425.1"/>
    </source>
</evidence>
<evidence type="ECO:0000256" key="3">
    <source>
        <dbReference type="ARBA" id="ARBA00022692"/>
    </source>
</evidence>
<dbReference type="GO" id="GO:0015421">
    <property type="term" value="F:ABC-type oligopeptide transporter activity"/>
    <property type="evidence" value="ECO:0007669"/>
    <property type="project" value="TreeGrafter"/>
</dbReference>
<comment type="subcellular location">
    <subcellularLocation>
        <location evidence="1">Cell membrane</location>
        <topology evidence="1">Multi-pass membrane protein</topology>
    </subcellularLocation>
</comment>
<dbReference type="GO" id="GO:0016887">
    <property type="term" value="F:ATP hydrolysis activity"/>
    <property type="evidence" value="ECO:0007669"/>
    <property type="project" value="InterPro"/>
</dbReference>
<evidence type="ECO:0000256" key="5">
    <source>
        <dbReference type="ARBA" id="ARBA00022840"/>
    </source>
</evidence>
<evidence type="ECO:0000256" key="4">
    <source>
        <dbReference type="ARBA" id="ARBA00022741"/>
    </source>
</evidence>
<dbReference type="PANTHER" id="PTHR43394:SF1">
    <property type="entry name" value="ATP-BINDING CASSETTE SUB-FAMILY B MEMBER 10, MITOCHONDRIAL"/>
    <property type="match status" value="1"/>
</dbReference>
<keyword evidence="3 8" id="KW-0812">Transmembrane</keyword>
<feature type="transmembrane region" description="Helical" evidence="8">
    <location>
        <begin position="71"/>
        <end position="91"/>
    </location>
</feature>
<dbReference type="GO" id="GO:0005524">
    <property type="term" value="F:ATP binding"/>
    <property type="evidence" value="ECO:0007669"/>
    <property type="project" value="UniProtKB-KW"/>
</dbReference>
<dbReference type="InterPro" id="IPR003593">
    <property type="entry name" value="AAA+_ATPase"/>
</dbReference>
<dbReference type="FunFam" id="3.40.50.300:FF:000218">
    <property type="entry name" value="Multidrug ABC transporter ATP-binding protein"/>
    <property type="match status" value="1"/>
</dbReference>
<dbReference type="InterPro" id="IPR039421">
    <property type="entry name" value="Type_1_exporter"/>
</dbReference>
<dbReference type="AlphaFoldDB" id="A0A5C6W4W7"/>
<dbReference type="SUPFAM" id="SSF52540">
    <property type="entry name" value="P-loop containing nucleoside triphosphate hydrolases"/>
    <property type="match status" value="1"/>
</dbReference>
<comment type="similarity">
    <text evidence="2">Belongs to the ABC transporter superfamily.</text>
</comment>
<dbReference type="Pfam" id="PF00664">
    <property type="entry name" value="ABC_membrane"/>
    <property type="match status" value="1"/>
</dbReference>
<dbReference type="PANTHER" id="PTHR43394">
    <property type="entry name" value="ATP-DEPENDENT PERMEASE MDL1, MITOCHONDRIAL"/>
    <property type="match status" value="1"/>
</dbReference>
<dbReference type="EMBL" id="VOQF01000002">
    <property type="protein sequence ID" value="TXC92425.1"/>
    <property type="molecule type" value="Genomic_DNA"/>
</dbReference>
<dbReference type="InterPro" id="IPR003439">
    <property type="entry name" value="ABC_transporter-like_ATP-bd"/>
</dbReference>
<dbReference type="Gene3D" id="1.20.1560.10">
    <property type="entry name" value="ABC transporter type 1, transmembrane domain"/>
    <property type="match status" value="1"/>
</dbReference>
<dbReference type="PROSITE" id="PS50893">
    <property type="entry name" value="ABC_TRANSPORTER_2"/>
    <property type="match status" value="1"/>
</dbReference>
<dbReference type="CDD" id="cd07346">
    <property type="entry name" value="ABC_6TM_exporters"/>
    <property type="match status" value="1"/>
</dbReference>
<keyword evidence="6 8" id="KW-1133">Transmembrane helix</keyword>
<dbReference type="InterPro" id="IPR036640">
    <property type="entry name" value="ABC1_TM_sf"/>
</dbReference>
<feature type="transmembrane region" description="Helical" evidence="8">
    <location>
        <begin position="170"/>
        <end position="192"/>
    </location>
</feature>
<keyword evidence="7 8" id="KW-0472">Membrane</keyword>
<dbReference type="Gene3D" id="3.40.50.300">
    <property type="entry name" value="P-loop containing nucleotide triphosphate hydrolases"/>
    <property type="match status" value="1"/>
</dbReference>
<evidence type="ECO:0000259" key="9">
    <source>
        <dbReference type="PROSITE" id="PS50893"/>
    </source>
</evidence>
<dbReference type="InterPro" id="IPR011527">
    <property type="entry name" value="ABC1_TM_dom"/>
</dbReference>
<dbReference type="Proteomes" id="UP000321363">
    <property type="component" value="Unassembled WGS sequence"/>
</dbReference>
<dbReference type="GO" id="GO:0005886">
    <property type="term" value="C:plasma membrane"/>
    <property type="evidence" value="ECO:0007669"/>
    <property type="project" value="UniProtKB-SubCell"/>
</dbReference>
<proteinExistence type="inferred from homology"/>
<evidence type="ECO:0000259" key="10">
    <source>
        <dbReference type="PROSITE" id="PS50929"/>
    </source>
</evidence>
<evidence type="ECO:0000313" key="12">
    <source>
        <dbReference type="Proteomes" id="UP000321363"/>
    </source>
</evidence>
<sequence length="595" mass="66664">MTSILNEFNFTGIRNTFKLVSPYIFKNVKFYVLLIILLFVDILLTIGFAWFFGAITDAAVQGQFEKLKSLIPIILTLIVISLFSTFFKTFLESYITSNIRRKLKDHVLKQILLISPEKISKQRSGDLLTHFTNDISSIDGVIGSNLIYLIQLPLVSIAVFIYMLQINWQLSVISLFIIPFAIIIGGIFGILIRNNSRNIYNKIGDINSNLTETFQGLSVIRSFTLENFSIKKISNLNNQLFKLEVKNAKLRGNFYVIGEAISSITYIASLCLGAFFVSKGQISVGSLLTFVTLMQHLINPLTGLAGIWGSFQTSASAVERLSNVLEVKTENSELPIYKNKGRFPEKIKFRNVTFSYKPQTTIIKNLNLEIPTGKVVAIVGPSGAGKTTLFQLIQGYYKPQLGQILMDDVPINNLSPSELRSTYALVAQETFLFSGSIKDNLLLARPNITQNEMINATMHANIHEFIMTLPEQYETEIGERGVRLSVGQKQRIAIARAILKDAPILLLDEATSALDSESEFHVKLALDHLMKNLTTLVIAHRLSTIQHADLIVVMDNGEIVQTGTHEKLIKEEGMYKRLTQIQNMVKNSELDSLAL</sequence>
<dbReference type="SMART" id="SM00382">
    <property type="entry name" value="AAA"/>
    <property type="match status" value="1"/>
</dbReference>
<evidence type="ECO:0000256" key="6">
    <source>
        <dbReference type="ARBA" id="ARBA00022989"/>
    </source>
</evidence>
<comment type="caution">
    <text evidence="11">The sequence shown here is derived from an EMBL/GenBank/DDBJ whole genome shotgun (WGS) entry which is preliminary data.</text>
</comment>
<accession>A0A5C6W4W7</accession>
<keyword evidence="5 11" id="KW-0067">ATP-binding</keyword>
<organism evidence="11 12">
    <name type="scientific">Metabacillus litoralis</name>
    <dbReference type="NCBI Taxonomy" id="152268"/>
    <lineage>
        <taxon>Bacteria</taxon>
        <taxon>Bacillati</taxon>
        <taxon>Bacillota</taxon>
        <taxon>Bacilli</taxon>
        <taxon>Bacillales</taxon>
        <taxon>Bacillaceae</taxon>
        <taxon>Metabacillus</taxon>
    </lineage>
</organism>
<dbReference type="InterPro" id="IPR017871">
    <property type="entry name" value="ABC_transporter-like_CS"/>
</dbReference>
<gene>
    <name evidence="11" type="ORF">FS935_04635</name>
</gene>
<keyword evidence="4" id="KW-0547">Nucleotide-binding</keyword>
<keyword evidence="12" id="KW-1185">Reference proteome</keyword>
<reference evidence="11 12" key="1">
    <citation type="journal article" date="2005" name="Int. J. Syst. Evol. Microbiol.">
        <title>Bacillus litoralis sp. nov., isolated from a tidal flat of the Yellow Sea in Korea.</title>
        <authorList>
            <person name="Yoon J.H."/>
            <person name="Oh T.K."/>
        </authorList>
    </citation>
    <scope>NUCLEOTIDE SEQUENCE [LARGE SCALE GENOMIC DNA]</scope>
    <source>
        <strain evidence="11 12">SW-211</strain>
    </source>
</reference>
<feature type="domain" description="ABC transporter" evidence="9">
    <location>
        <begin position="347"/>
        <end position="581"/>
    </location>
</feature>
<name>A0A5C6W4W7_9BACI</name>
<feature type="transmembrane region" description="Helical" evidence="8">
    <location>
        <begin position="146"/>
        <end position="164"/>
    </location>
</feature>